<proteinExistence type="predicted"/>
<organism evidence="1 2">
    <name type="scientific">Durusdinium trenchii</name>
    <dbReference type="NCBI Taxonomy" id="1381693"/>
    <lineage>
        <taxon>Eukaryota</taxon>
        <taxon>Sar</taxon>
        <taxon>Alveolata</taxon>
        <taxon>Dinophyceae</taxon>
        <taxon>Suessiales</taxon>
        <taxon>Symbiodiniaceae</taxon>
        <taxon>Durusdinium</taxon>
    </lineage>
</organism>
<name>A0ABP0Q438_9DINO</name>
<dbReference type="EMBL" id="CAXAMN010023873">
    <property type="protein sequence ID" value="CAK9081759.1"/>
    <property type="molecule type" value="Genomic_DNA"/>
</dbReference>
<gene>
    <name evidence="1" type="ORF">CCMP2556_LOCUS39972</name>
</gene>
<comment type="caution">
    <text evidence="1">The sequence shown here is derived from an EMBL/GenBank/DDBJ whole genome shotgun (WGS) entry which is preliminary data.</text>
</comment>
<sequence length="115" mass="13219">MRLEDICNKRPFSCDQQWEGQLTFSALCGVWSHCCRLFSLSAHRPSYAGKTQGDDDLLLLHILLTSNLGLVEHIWRCPKHFLKSYVIRPQPSQSMENETFSEEACFLMVEASKVL</sequence>
<reference evidence="1 2" key="1">
    <citation type="submission" date="2024-02" db="EMBL/GenBank/DDBJ databases">
        <authorList>
            <person name="Chen Y."/>
            <person name="Shah S."/>
            <person name="Dougan E. K."/>
            <person name="Thang M."/>
            <person name="Chan C."/>
        </authorList>
    </citation>
    <scope>NUCLEOTIDE SEQUENCE [LARGE SCALE GENOMIC DNA]</scope>
</reference>
<evidence type="ECO:0000313" key="2">
    <source>
        <dbReference type="Proteomes" id="UP001642484"/>
    </source>
</evidence>
<dbReference type="Proteomes" id="UP001642484">
    <property type="component" value="Unassembled WGS sequence"/>
</dbReference>
<protein>
    <submittedName>
        <fullName evidence="1">Uncharacterized protein</fullName>
    </submittedName>
</protein>
<evidence type="ECO:0000313" key="1">
    <source>
        <dbReference type="EMBL" id="CAK9081759.1"/>
    </source>
</evidence>
<accession>A0ABP0Q438</accession>
<keyword evidence="2" id="KW-1185">Reference proteome</keyword>